<accession>A0A371NR55</accession>
<feature type="transmembrane region" description="Helical" evidence="1">
    <location>
        <begin position="18"/>
        <end position="37"/>
    </location>
</feature>
<dbReference type="Pfam" id="PF10823">
    <property type="entry name" value="DUF2568"/>
    <property type="match status" value="1"/>
</dbReference>
<keyword evidence="1" id="KW-0812">Transmembrane</keyword>
<reference evidence="2 3" key="1">
    <citation type="submission" date="2018-08" db="EMBL/GenBank/DDBJ databases">
        <title>Isolation, diversity and antifungal activity of Actinobacteria from cow dung.</title>
        <authorList>
            <person name="Ling L."/>
        </authorList>
    </citation>
    <scope>NUCLEOTIDE SEQUENCE [LARGE SCALE GENOMIC DNA]</scope>
    <source>
        <strain evidence="2 3">NEAU-LLE</strain>
    </source>
</reference>
<sequence length="119" mass="12359">MTGGDAFTDGGPGLRTALVVRFLLELALLAGAAVTVWRLAPGVWAWVLAPTAVVMVTLIWGTFLSPKARLVIPVAARIILEAVLFGAVGVALWTTGLGGAGIALWGAWALDRIAITVLR</sequence>
<comment type="caution">
    <text evidence="2">The sequence shown here is derived from an EMBL/GenBank/DDBJ whole genome shotgun (WGS) entry which is preliminary data.</text>
</comment>
<keyword evidence="1" id="KW-0472">Membrane</keyword>
<dbReference type="Proteomes" id="UP000262172">
    <property type="component" value="Unassembled WGS sequence"/>
</dbReference>
<keyword evidence="3" id="KW-1185">Reference proteome</keyword>
<dbReference type="EMBL" id="QUAB01000047">
    <property type="protein sequence ID" value="REJ04189.1"/>
    <property type="molecule type" value="Genomic_DNA"/>
</dbReference>
<name>A0A371NR55_9MICO</name>
<dbReference type="OrthoDB" id="5149547at2"/>
<protein>
    <submittedName>
        <fullName evidence="2">DUF2568 domain-containing protein</fullName>
    </submittedName>
</protein>
<evidence type="ECO:0000313" key="2">
    <source>
        <dbReference type="EMBL" id="REJ04189.1"/>
    </source>
</evidence>
<proteinExistence type="predicted"/>
<dbReference type="AlphaFoldDB" id="A0A371NR55"/>
<dbReference type="InterPro" id="IPR021214">
    <property type="entry name" value="DUF2568"/>
</dbReference>
<gene>
    <name evidence="2" type="ORF">DY023_14880</name>
</gene>
<evidence type="ECO:0000313" key="3">
    <source>
        <dbReference type="Proteomes" id="UP000262172"/>
    </source>
</evidence>
<organism evidence="2 3">
    <name type="scientific">Microbacterium bovistercoris</name>
    <dbReference type="NCBI Taxonomy" id="2293570"/>
    <lineage>
        <taxon>Bacteria</taxon>
        <taxon>Bacillati</taxon>
        <taxon>Actinomycetota</taxon>
        <taxon>Actinomycetes</taxon>
        <taxon>Micrococcales</taxon>
        <taxon>Microbacteriaceae</taxon>
        <taxon>Microbacterium</taxon>
    </lineage>
</organism>
<keyword evidence="1" id="KW-1133">Transmembrane helix</keyword>
<evidence type="ECO:0000256" key="1">
    <source>
        <dbReference type="SAM" id="Phobius"/>
    </source>
</evidence>
<feature type="transmembrane region" description="Helical" evidence="1">
    <location>
        <begin position="43"/>
        <end position="63"/>
    </location>
</feature>